<evidence type="ECO:0000256" key="1">
    <source>
        <dbReference type="SAM" id="SignalP"/>
    </source>
</evidence>
<keyword evidence="1" id="KW-0732">Signal</keyword>
<feature type="signal peptide" evidence="1">
    <location>
        <begin position="1"/>
        <end position="23"/>
    </location>
</feature>
<dbReference type="OrthoDB" id="6695178at2"/>
<dbReference type="KEGG" id="ala:BFG52_13480"/>
<protein>
    <submittedName>
        <fullName evidence="2">Uncharacterized protein</fullName>
    </submittedName>
</protein>
<dbReference type="RefSeq" id="WP_067557270.1">
    <property type="nucleotide sequence ID" value="NZ_CP016895.1"/>
</dbReference>
<dbReference type="STRING" id="1789224.BFG52_13480"/>
<reference evidence="2 3" key="1">
    <citation type="submission" date="2016-08" db="EMBL/GenBank/DDBJ databases">
        <authorList>
            <person name="Seilhamer J.J."/>
        </authorList>
    </citation>
    <scope>NUCLEOTIDE SEQUENCE [LARGE SCALE GENOMIC DNA]</scope>
    <source>
        <strain evidence="2 3">BRTC-1</strain>
    </source>
</reference>
<gene>
    <name evidence="2" type="ORF">BFG52_13480</name>
</gene>
<proteinExistence type="predicted"/>
<evidence type="ECO:0000313" key="3">
    <source>
        <dbReference type="Proteomes" id="UP000093391"/>
    </source>
</evidence>
<feature type="chain" id="PRO_5008539997" evidence="1">
    <location>
        <begin position="24"/>
        <end position="118"/>
    </location>
</feature>
<dbReference type="Proteomes" id="UP000093391">
    <property type="component" value="Chromosome"/>
</dbReference>
<dbReference type="AlphaFoldDB" id="A0A1B2M2L7"/>
<organism evidence="2 3">
    <name type="scientific">Acinetobacter larvae</name>
    <dbReference type="NCBI Taxonomy" id="1789224"/>
    <lineage>
        <taxon>Bacteria</taxon>
        <taxon>Pseudomonadati</taxon>
        <taxon>Pseudomonadota</taxon>
        <taxon>Gammaproteobacteria</taxon>
        <taxon>Moraxellales</taxon>
        <taxon>Moraxellaceae</taxon>
        <taxon>Acinetobacter</taxon>
    </lineage>
</organism>
<name>A0A1B2M2L7_9GAMM</name>
<accession>A0A1B2M2L7</accession>
<dbReference type="EMBL" id="CP016895">
    <property type="protein sequence ID" value="AOA59263.1"/>
    <property type="molecule type" value="Genomic_DNA"/>
</dbReference>
<evidence type="ECO:0000313" key="2">
    <source>
        <dbReference type="EMBL" id="AOA59263.1"/>
    </source>
</evidence>
<keyword evidence="3" id="KW-1185">Reference proteome</keyword>
<sequence>MQKLIKIALFTACTLPLAMLAQAKETVSLDKVQAATGQVVAQTEVKRDNTTVISPRTGIRYTLGDTAGRPISLVTAAIVPATAATASRIVANNPALSARSQDKAKQTLLERVNSAAKP</sequence>